<keyword evidence="4" id="KW-0456">Lyase</keyword>
<protein>
    <recommendedName>
        <fullName evidence="5">CENP-V/GFA domain-containing protein</fullName>
    </recommendedName>
</protein>
<reference evidence="6 7" key="1">
    <citation type="submission" date="2015-01" db="EMBL/GenBank/DDBJ databases">
        <title>The Genome Sequence of Cladophialophora immunda CBS83496.</title>
        <authorList>
            <consortium name="The Broad Institute Genomics Platform"/>
            <person name="Cuomo C."/>
            <person name="de Hoog S."/>
            <person name="Gorbushina A."/>
            <person name="Stielow B."/>
            <person name="Teixiera M."/>
            <person name="Abouelleil A."/>
            <person name="Chapman S.B."/>
            <person name="Priest M."/>
            <person name="Young S.K."/>
            <person name="Wortman J."/>
            <person name="Nusbaum C."/>
            <person name="Birren B."/>
        </authorList>
    </citation>
    <scope>NUCLEOTIDE SEQUENCE [LARGE SCALE GENOMIC DNA]</scope>
    <source>
        <strain evidence="6 7">CBS 83496</strain>
    </source>
</reference>
<dbReference type="Pfam" id="PF04828">
    <property type="entry name" value="GFA"/>
    <property type="match status" value="1"/>
</dbReference>
<evidence type="ECO:0000313" key="7">
    <source>
        <dbReference type="Proteomes" id="UP000054466"/>
    </source>
</evidence>
<feature type="domain" description="CENP-V/GFA" evidence="5">
    <location>
        <begin position="4"/>
        <end position="113"/>
    </location>
</feature>
<dbReference type="Proteomes" id="UP000054466">
    <property type="component" value="Unassembled WGS sequence"/>
</dbReference>
<dbReference type="PANTHER" id="PTHR33337">
    <property type="entry name" value="GFA DOMAIN-CONTAINING PROTEIN"/>
    <property type="match status" value="1"/>
</dbReference>
<gene>
    <name evidence="6" type="ORF">PV07_03137</name>
</gene>
<accession>A0A0D2CK25</accession>
<comment type="similarity">
    <text evidence="1">Belongs to the Gfa family.</text>
</comment>
<dbReference type="Gene3D" id="3.90.1590.10">
    <property type="entry name" value="glutathione-dependent formaldehyde- activating enzyme (gfa)"/>
    <property type="match status" value="1"/>
</dbReference>
<dbReference type="VEuPathDB" id="FungiDB:PV07_03137"/>
<evidence type="ECO:0000256" key="1">
    <source>
        <dbReference type="ARBA" id="ARBA00005495"/>
    </source>
</evidence>
<dbReference type="InterPro" id="IPR011057">
    <property type="entry name" value="Mss4-like_sf"/>
</dbReference>
<dbReference type="PANTHER" id="PTHR33337:SF40">
    <property type="entry name" value="CENP-V_GFA DOMAIN-CONTAINING PROTEIN-RELATED"/>
    <property type="match status" value="1"/>
</dbReference>
<evidence type="ECO:0000313" key="6">
    <source>
        <dbReference type="EMBL" id="KIW31493.1"/>
    </source>
</evidence>
<dbReference type="GO" id="GO:0016846">
    <property type="term" value="F:carbon-sulfur lyase activity"/>
    <property type="evidence" value="ECO:0007669"/>
    <property type="project" value="InterPro"/>
</dbReference>
<dbReference type="SUPFAM" id="SSF51316">
    <property type="entry name" value="Mss4-like"/>
    <property type="match status" value="1"/>
</dbReference>
<dbReference type="EMBL" id="KN847041">
    <property type="protein sequence ID" value="KIW31493.1"/>
    <property type="molecule type" value="Genomic_DNA"/>
</dbReference>
<dbReference type="InterPro" id="IPR006913">
    <property type="entry name" value="CENP-V/GFA"/>
</dbReference>
<dbReference type="PROSITE" id="PS51891">
    <property type="entry name" value="CENP_V_GFA"/>
    <property type="match status" value="1"/>
</dbReference>
<evidence type="ECO:0000256" key="4">
    <source>
        <dbReference type="ARBA" id="ARBA00023239"/>
    </source>
</evidence>
<proteinExistence type="inferred from homology"/>
<name>A0A0D2CK25_9EURO</name>
<dbReference type="GO" id="GO:0046872">
    <property type="term" value="F:metal ion binding"/>
    <property type="evidence" value="ECO:0007669"/>
    <property type="project" value="UniProtKB-KW"/>
</dbReference>
<evidence type="ECO:0000259" key="5">
    <source>
        <dbReference type="PROSITE" id="PS51891"/>
    </source>
</evidence>
<organism evidence="6 7">
    <name type="scientific">Cladophialophora immunda</name>
    <dbReference type="NCBI Taxonomy" id="569365"/>
    <lineage>
        <taxon>Eukaryota</taxon>
        <taxon>Fungi</taxon>
        <taxon>Dikarya</taxon>
        <taxon>Ascomycota</taxon>
        <taxon>Pezizomycotina</taxon>
        <taxon>Eurotiomycetes</taxon>
        <taxon>Chaetothyriomycetidae</taxon>
        <taxon>Chaetothyriales</taxon>
        <taxon>Herpotrichiellaceae</taxon>
        <taxon>Cladophialophora</taxon>
    </lineage>
</organism>
<dbReference type="OrthoDB" id="406544at2759"/>
<keyword evidence="7" id="KW-1185">Reference proteome</keyword>
<keyword evidence="2" id="KW-0479">Metal-binding</keyword>
<dbReference type="RefSeq" id="XP_016251709.1">
    <property type="nucleotide sequence ID" value="XM_016389807.1"/>
</dbReference>
<keyword evidence="3" id="KW-0862">Zinc</keyword>
<evidence type="ECO:0000256" key="3">
    <source>
        <dbReference type="ARBA" id="ARBA00022833"/>
    </source>
</evidence>
<dbReference type="AlphaFoldDB" id="A0A0D2CK25"/>
<sequence length="126" mass="13996">MAEASGSCLCGGVTFDVSGSPDAVIQCYCEHCQKNAGGPFQIVAKYDKGLVDVRTGEDLLTHFVLTDTQSGYPKHKVFCRTCGCTMWTIPMRHGDQFRIVRVSLIQDGLARYKPNKVMFEERKIAD</sequence>
<dbReference type="HOGENOM" id="CLU_055491_3_2_1"/>
<evidence type="ECO:0000256" key="2">
    <source>
        <dbReference type="ARBA" id="ARBA00022723"/>
    </source>
</evidence>
<dbReference type="GeneID" id="27342331"/>